<dbReference type="InterPro" id="IPR032557">
    <property type="entry name" value="DUF4935"/>
</dbReference>
<accession>A0A2M7AWS3</accession>
<sequence length="313" mass="36039">MAKEKYLLIDTNIYVQCCALELIEGDDINVLKKLHTLLDQNKLKLLLPEIVQLELYKVLDNKMEDLEKVINGYKEKVNKDSGLDERIKKELTDSLNSLLKDREKNSKDVMGDLEKIFSHKNTIKKELILTPEIFVNAFKYFLHQKKPYNINEPGPIQGDCLMMETVKNYLSSKKDYVLYFCSGNTSDFTKESIGSVKKVHEIPENIKEQFEKIEYYTNLLGLLKMVFKIKISLKSISKFDEQLKILVQKELQKSVEELEKNFKGLDTKLNLFGEDLSVTGSPVTGSIDVGNVSDLVIQKNKSNGKKRESKKTR</sequence>
<evidence type="ECO:0000259" key="1">
    <source>
        <dbReference type="Pfam" id="PF16289"/>
    </source>
</evidence>
<proteinExistence type="predicted"/>
<dbReference type="Proteomes" id="UP000228775">
    <property type="component" value="Unassembled WGS sequence"/>
</dbReference>
<evidence type="ECO:0000313" key="3">
    <source>
        <dbReference type="Proteomes" id="UP000228775"/>
    </source>
</evidence>
<dbReference type="Pfam" id="PF16289">
    <property type="entry name" value="PIN_12"/>
    <property type="match status" value="1"/>
</dbReference>
<evidence type="ECO:0000313" key="2">
    <source>
        <dbReference type="EMBL" id="PIU75036.1"/>
    </source>
</evidence>
<comment type="caution">
    <text evidence="2">The sequence shown here is derived from an EMBL/GenBank/DDBJ whole genome shotgun (WGS) entry which is preliminary data.</text>
</comment>
<reference evidence="3" key="1">
    <citation type="submission" date="2017-09" db="EMBL/GenBank/DDBJ databases">
        <title>Depth-based differentiation of microbial function through sediment-hosted aquifers and enrichment of novel symbionts in the deep terrestrial subsurface.</title>
        <authorList>
            <person name="Probst A.J."/>
            <person name="Ladd B."/>
            <person name="Jarett J.K."/>
            <person name="Geller-Mcgrath D.E."/>
            <person name="Sieber C.M.K."/>
            <person name="Emerson J.B."/>
            <person name="Anantharaman K."/>
            <person name="Thomas B.C."/>
            <person name="Malmstrom R."/>
            <person name="Stieglmeier M."/>
            <person name="Klingl A."/>
            <person name="Woyke T."/>
            <person name="Ryan C.M."/>
            <person name="Banfield J.F."/>
        </authorList>
    </citation>
    <scope>NUCLEOTIDE SEQUENCE [LARGE SCALE GENOMIC DNA]</scope>
</reference>
<organism evidence="2 3">
    <name type="scientific">Candidatus Portnoybacteria bacterium CG06_land_8_20_14_3_00_39_12</name>
    <dbReference type="NCBI Taxonomy" id="1974809"/>
    <lineage>
        <taxon>Bacteria</taxon>
        <taxon>Candidatus Portnoyibacteriota</taxon>
    </lineage>
</organism>
<dbReference type="EMBL" id="PEVY01000062">
    <property type="protein sequence ID" value="PIU75036.1"/>
    <property type="molecule type" value="Genomic_DNA"/>
</dbReference>
<name>A0A2M7AWS3_9BACT</name>
<protein>
    <recommendedName>
        <fullName evidence="1">DUF4935 domain-containing protein</fullName>
    </recommendedName>
</protein>
<gene>
    <name evidence="2" type="ORF">COS76_02965</name>
</gene>
<dbReference type="AlphaFoldDB" id="A0A2M7AWS3"/>
<feature type="domain" description="DUF4935" evidence="1">
    <location>
        <begin position="8"/>
        <end position="188"/>
    </location>
</feature>